<dbReference type="RefSeq" id="WP_111902548.1">
    <property type="nucleotide sequence ID" value="NZ_QLNP01000038.1"/>
</dbReference>
<dbReference type="GO" id="GO:0004252">
    <property type="term" value="F:serine-type endopeptidase activity"/>
    <property type="evidence" value="ECO:0007669"/>
    <property type="project" value="InterPro"/>
</dbReference>
<organism evidence="9 10">
    <name type="scientific">Arthrobacter globiformis</name>
    <dbReference type="NCBI Taxonomy" id="1665"/>
    <lineage>
        <taxon>Bacteria</taxon>
        <taxon>Bacillati</taxon>
        <taxon>Actinomycetota</taxon>
        <taxon>Actinomycetes</taxon>
        <taxon>Micrococcales</taxon>
        <taxon>Micrococcaceae</taxon>
        <taxon>Arthrobacter</taxon>
    </lineage>
</organism>
<proteinExistence type="predicted"/>
<feature type="region of interest" description="Disordered" evidence="5">
    <location>
        <begin position="38"/>
        <end position="67"/>
    </location>
</feature>
<keyword evidence="6" id="KW-1133">Transmembrane helix</keyword>
<name>A0A328HKR0_ARTGO</name>
<evidence type="ECO:0000256" key="2">
    <source>
        <dbReference type="ARBA" id="ARBA00022525"/>
    </source>
</evidence>
<feature type="compositionally biased region" description="Pro residues" evidence="5">
    <location>
        <begin position="619"/>
        <end position="632"/>
    </location>
</feature>
<dbReference type="InterPro" id="IPR009003">
    <property type="entry name" value="Peptidase_S1_PA"/>
</dbReference>
<dbReference type="GO" id="GO:0006508">
    <property type="term" value="P:proteolysis"/>
    <property type="evidence" value="ECO:0007669"/>
    <property type="project" value="InterPro"/>
</dbReference>
<dbReference type="PROSITE" id="PS50847">
    <property type="entry name" value="GRAM_POS_ANCHORING"/>
    <property type="match status" value="1"/>
</dbReference>
<keyword evidence="4" id="KW-0572">Peptidoglycan-anchor</keyword>
<evidence type="ECO:0000259" key="8">
    <source>
        <dbReference type="PROSITE" id="PS50847"/>
    </source>
</evidence>
<dbReference type="InterPro" id="IPR019931">
    <property type="entry name" value="LPXTG_anchor"/>
</dbReference>
<dbReference type="Proteomes" id="UP000249166">
    <property type="component" value="Unassembled WGS sequence"/>
</dbReference>
<feature type="compositionally biased region" description="Low complexity" evidence="5">
    <location>
        <begin position="180"/>
        <end position="190"/>
    </location>
</feature>
<evidence type="ECO:0000256" key="1">
    <source>
        <dbReference type="ARBA" id="ARBA00022512"/>
    </source>
</evidence>
<evidence type="ECO:0000313" key="10">
    <source>
        <dbReference type="Proteomes" id="UP000249166"/>
    </source>
</evidence>
<dbReference type="OrthoDB" id="8781117at2"/>
<feature type="region of interest" description="Disordered" evidence="5">
    <location>
        <begin position="230"/>
        <end position="266"/>
    </location>
</feature>
<feature type="transmembrane region" description="Helical" evidence="6">
    <location>
        <begin position="695"/>
        <end position="719"/>
    </location>
</feature>
<dbReference type="InterPro" id="IPR001254">
    <property type="entry name" value="Trypsin_dom"/>
</dbReference>
<dbReference type="AlphaFoldDB" id="A0A328HKR0"/>
<dbReference type="EMBL" id="QLNP01000038">
    <property type="protein sequence ID" value="RAM38764.1"/>
    <property type="molecule type" value="Genomic_DNA"/>
</dbReference>
<feature type="domain" description="Gram-positive cocci surface proteins LPxTG" evidence="8">
    <location>
        <begin position="690"/>
        <end position="725"/>
    </location>
</feature>
<comment type="caution">
    <text evidence="9">The sequence shown here is derived from an EMBL/GenBank/DDBJ whole genome shotgun (WGS) entry which is preliminary data.</text>
</comment>
<gene>
    <name evidence="9" type="ORF">DBZ45_03345</name>
</gene>
<keyword evidence="2" id="KW-0964">Secreted</keyword>
<evidence type="ECO:0000256" key="5">
    <source>
        <dbReference type="SAM" id="MobiDB-lite"/>
    </source>
</evidence>
<feature type="region of interest" description="Disordered" evidence="5">
    <location>
        <begin position="158"/>
        <end position="190"/>
    </location>
</feature>
<dbReference type="Pfam" id="PF00089">
    <property type="entry name" value="Trypsin"/>
    <property type="match status" value="1"/>
</dbReference>
<dbReference type="InterPro" id="IPR043504">
    <property type="entry name" value="Peptidase_S1_PA_chymotrypsin"/>
</dbReference>
<evidence type="ECO:0000313" key="9">
    <source>
        <dbReference type="EMBL" id="RAM38764.1"/>
    </source>
</evidence>
<evidence type="ECO:0000256" key="3">
    <source>
        <dbReference type="ARBA" id="ARBA00022729"/>
    </source>
</evidence>
<feature type="compositionally biased region" description="Low complexity" evidence="5">
    <location>
        <begin position="242"/>
        <end position="251"/>
    </location>
</feature>
<feature type="chain" id="PRO_5016326489" evidence="7">
    <location>
        <begin position="36"/>
        <end position="725"/>
    </location>
</feature>
<evidence type="ECO:0000256" key="6">
    <source>
        <dbReference type="SAM" id="Phobius"/>
    </source>
</evidence>
<dbReference type="InterPro" id="IPR006311">
    <property type="entry name" value="TAT_signal"/>
</dbReference>
<reference evidence="9 10" key="1">
    <citation type="submission" date="2018-04" db="EMBL/GenBank/DDBJ databases">
        <title>Bacteria isolated from cave deposits of Manipur.</title>
        <authorList>
            <person name="Sahoo D."/>
            <person name="Sarangthem I."/>
            <person name="Nandeibam J."/>
        </authorList>
    </citation>
    <scope>NUCLEOTIDE SEQUENCE [LARGE SCALE GENOMIC DNA]</scope>
    <source>
        <strain evidence="10">mrc11</strain>
    </source>
</reference>
<evidence type="ECO:0000256" key="4">
    <source>
        <dbReference type="ARBA" id="ARBA00023088"/>
    </source>
</evidence>
<accession>A0A328HKR0</accession>
<feature type="compositionally biased region" description="Polar residues" evidence="5">
    <location>
        <begin position="604"/>
        <end position="613"/>
    </location>
</feature>
<evidence type="ECO:0000256" key="7">
    <source>
        <dbReference type="SAM" id="SignalP"/>
    </source>
</evidence>
<keyword evidence="1" id="KW-0134">Cell wall</keyword>
<feature type="compositionally biased region" description="Low complexity" evidence="5">
    <location>
        <begin position="652"/>
        <end position="665"/>
    </location>
</feature>
<keyword evidence="6" id="KW-0472">Membrane</keyword>
<keyword evidence="6" id="KW-0812">Transmembrane</keyword>
<dbReference type="Gene3D" id="2.40.10.10">
    <property type="entry name" value="Trypsin-like serine proteases"/>
    <property type="match status" value="2"/>
</dbReference>
<dbReference type="SUPFAM" id="SSF50494">
    <property type="entry name" value="Trypsin-like serine proteases"/>
    <property type="match status" value="1"/>
</dbReference>
<feature type="compositionally biased region" description="Pro residues" evidence="5">
    <location>
        <begin position="641"/>
        <end position="651"/>
    </location>
</feature>
<sequence length="725" mass="71894">MTSSTSGPLLRRVLALAAAAAVALGAPGTSVPAYAAPETTTTAERTTAQNGPAAPAAAPSPAAPAAGTATAELSEEGLAGAVLRDLGMTLAEFNAAGEQGKRAAAALPRLRKVAGFGSIRLDGGRIRVEGAGSDLANAVRTLNDADAASRQEFVLAPSEAPATATPSPKSSALPAPPESSPAEPATEPATAGANLRATGIDQLYQAYLREVGPAGLQAVAEADGKFVIRTGGVNQPESEPQAGHAAGTDGPAAPPSGSPGGSRLSPSEFVEQYANVVLESGEPLVREEDFFGGQGYRIDGWVACSAGFSAFDAEGRPLVLTAGHCADDGAARLAEVTLPAGDPAGGSVADPAVTGRLGTFGFSQFGGPGNSRVTDPQDPGAPGNDIAVIESIRADLDARPAAATWANAANLGTGSVPIVGTASPFQGQPVCRSGRTIGWSCGTVDEVGIYIVGGGSGDPADLRSFRGFLSRSVESSGGDSGGPWISGNYAVGTHSAGNSSFSTENFAVAATLEESMAVLAGVQLRLFLNRPVLAGVLPPGPIETGQRVAGRLASVPAADVPAGTQVRVTFPRSKPFEVDVDAQGNWAFSAPAPAGEFTAQTVNGFSRSQPSTFSTAPEPAAPGSPAPGPPAPGGAGAGPATPSPTQTPVPSQPAASQGPEPAVLAPAPQPTVVAVLPAAVPAPDSRPMMLADTGVSGLTLAAAVAGAALLLGGLVLVVVRRRGRR</sequence>
<feature type="region of interest" description="Disordered" evidence="5">
    <location>
        <begin position="604"/>
        <end position="665"/>
    </location>
</feature>
<feature type="compositionally biased region" description="Low complexity" evidence="5">
    <location>
        <begin position="158"/>
        <end position="173"/>
    </location>
</feature>
<feature type="signal peptide" evidence="7">
    <location>
        <begin position="1"/>
        <end position="35"/>
    </location>
</feature>
<dbReference type="PROSITE" id="PS51318">
    <property type="entry name" value="TAT"/>
    <property type="match status" value="1"/>
</dbReference>
<keyword evidence="3 7" id="KW-0732">Signal</keyword>
<protein>
    <submittedName>
        <fullName evidence="9">Peptidase</fullName>
    </submittedName>
</protein>
<dbReference type="CDD" id="cd21112">
    <property type="entry name" value="alphaLP-like"/>
    <property type="match status" value="1"/>
</dbReference>